<evidence type="ECO:0000256" key="3">
    <source>
        <dbReference type="ARBA" id="ARBA00022840"/>
    </source>
</evidence>
<feature type="region of interest" description="Disordered" evidence="5">
    <location>
        <begin position="392"/>
        <end position="412"/>
    </location>
</feature>
<accession>L8GSS1</accession>
<dbReference type="PANTHER" id="PTHR11937">
    <property type="entry name" value="ACTIN"/>
    <property type="match status" value="1"/>
</dbReference>
<dbReference type="KEGG" id="acan:ACA1_223930"/>
<evidence type="ECO:0000313" key="6">
    <source>
        <dbReference type="EMBL" id="ELR16045.1"/>
    </source>
</evidence>
<dbReference type="PROSITE" id="PS00406">
    <property type="entry name" value="ACTINS_1"/>
    <property type="match status" value="1"/>
</dbReference>
<protein>
    <submittedName>
        <fullName evidence="6">Actin subfamily protein</fullName>
    </submittedName>
</protein>
<dbReference type="Gene3D" id="3.30.420.40">
    <property type="match status" value="2"/>
</dbReference>
<dbReference type="InterPro" id="IPR043129">
    <property type="entry name" value="ATPase_NBD"/>
</dbReference>
<dbReference type="OMA" id="CHNRATA"/>
<organism evidence="6 7">
    <name type="scientific">Acanthamoeba castellanii (strain ATCC 30010 / Neff)</name>
    <dbReference type="NCBI Taxonomy" id="1257118"/>
    <lineage>
        <taxon>Eukaryota</taxon>
        <taxon>Amoebozoa</taxon>
        <taxon>Discosea</taxon>
        <taxon>Longamoebia</taxon>
        <taxon>Centramoebida</taxon>
        <taxon>Acanthamoebidae</taxon>
        <taxon>Acanthamoeba</taxon>
    </lineage>
</organism>
<dbReference type="Pfam" id="PF00022">
    <property type="entry name" value="Actin"/>
    <property type="match status" value="1"/>
</dbReference>
<dbReference type="GO" id="GO:0005524">
    <property type="term" value="F:ATP binding"/>
    <property type="evidence" value="ECO:0007669"/>
    <property type="project" value="UniProtKB-KW"/>
</dbReference>
<feature type="region of interest" description="Disordered" evidence="5">
    <location>
        <begin position="156"/>
        <end position="182"/>
    </location>
</feature>
<proteinExistence type="inferred from homology"/>
<dbReference type="OrthoDB" id="5132116at2759"/>
<sequence length="412" mass="45234">MEAPPKPNTTVAAAATLDFGSALVFVPDHDEQEDIYEDEVEDGIAACAQAQAKLWAEAAKEAKEGGEGAAPAPVDPGFLRELQRMGEDSHVARSRGRNENHSDAMASHLGVFNSSRRLQPRYQGAKAKKFDSLCHNRATAEMQVRKEKQAKLEEIARQNKEEEGEKEVEEPQEQQSPFVGGESINTEEVQAIIIDNCSSLMKAGFAGNDAPSAVFPTVVGRPRHSGVMVGMGQKDSYVGDEAQSKRGILTLKYPIEHGIVTNWDDMEKIWHHTFYNELRVAPEEHPVILTEAPLNPKANREKMMQIMFETFNVPAVYVMTQAVGALYASGRTTGMVLDCGDGVTHSVPIYEGTPVAHAVYTRSCRPTGPGRARSDGLPHEDPHRARLLVHHHGRARGRARHQREAVLRGAGL</sequence>
<dbReference type="STRING" id="1257118.L8GSS1"/>
<keyword evidence="2" id="KW-0547">Nucleotide-binding</keyword>
<dbReference type="SUPFAM" id="SSF53067">
    <property type="entry name" value="Actin-like ATPase domain"/>
    <property type="match status" value="2"/>
</dbReference>
<dbReference type="Gene3D" id="2.30.36.70">
    <property type="entry name" value="Actin, Chain A, domain 2"/>
    <property type="match status" value="1"/>
</dbReference>
<dbReference type="InterPro" id="IPR004000">
    <property type="entry name" value="Actin"/>
</dbReference>
<gene>
    <name evidence="6" type="ORF">ACA1_223930</name>
</gene>
<evidence type="ECO:0000256" key="1">
    <source>
        <dbReference type="ARBA" id="ARBA00006752"/>
    </source>
</evidence>
<dbReference type="RefSeq" id="XP_004338058.1">
    <property type="nucleotide sequence ID" value="XM_004338010.1"/>
</dbReference>
<reference evidence="6 7" key="1">
    <citation type="journal article" date="2013" name="Genome Biol.">
        <title>Genome of Acanthamoeba castellanii highlights extensive lateral gene transfer and early evolution of tyrosine kinase signaling.</title>
        <authorList>
            <person name="Clarke M."/>
            <person name="Lohan A.J."/>
            <person name="Liu B."/>
            <person name="Lagkouvardos I."/>
            <person name="Roy S."/>
            <person name="Zafar N."/>
            <person name="Bertelli C."/>
            <person name="Schilde C."/>
            <person name="Kianianmomeni A."/>
            <person name="Burglin T.R."/>
            <person name="Frech C."/>
            <person name="Turcotte B."/>
            <person name="Kopec K.O."/>
            <person name="Synnott J.M."/>
            <person name="Choo C."/>
            <person name="Paponov I."/>
            <person name="Finkler A."/>
            <person name="Soon Heng Tan C."/>
            <person name="Hutchins A.P."/>
            <person name="Weinmeier T."/>
            <person name="Rattei T."/>
            <person name="Chu J.S."/>
            <person name="Gimenez G."/>
            <person name="Irimia M."/>
            <person name="Rigden D.J."/>
            <person name="Fitzpatrick D.A."/>
            <person name="Lorenzo-Morales J."/>
            <person name="Bateman A."/>
            <person name="Chiu C.H."/>
            <person name="Tang P."/>
            <person name="Hegemann P."/>
            <person name="Fromm H."/>
            <person name="Raoult D."/>
            <person name="Greub G."/>
            <person name="Miranda-Saavedra D."/>
            <person name="Chen N."/>
            <person name="Nash P."/>
            <person name="Ginger M.L."/>
            <person name="Horn M."/>
            <person name="Schaap P."/>
            <person name="Caler L."/>
            <person name="Loftus B."/>
        </authorList>
    </citation>
    <scope>NUCLEOTIDE SEQUENCE [LARGE SCALE GENOMIC DNA]</scope>
    <source>
        <strain evidence="6 7">Neff</strain>
    </source>
</reference>
<feature type="compositionally biased region" description="Basic residues" evidence="5">
    <location>
        <begin position="392"/>
        <end position="401"/>
    </location>
</feature>
<evidence type="ECO:0000256" key="5">
    <source>
        <dbReference type="SAM" id="MobiDB-lite"/>
    </source>
</evidence>
<evidence type="ECO:0000256" key="4">
    <source>
        <dbReference type="RuleBase" id="RU000487"/>
    </source>
</evidence>
<dbReference type="InterPro" id="IPR004001">
    <property type="entry name" value="Actin_CS"/>
</dbReference>
<dbReference type="SMART" id="SM00268">
    <property type="entry name" value="ACTIN"/>
    <property type="match status" value="1"/>
</dbReference>
<name>L8GSS1_ACACF</name>
<evidence type="ECO:0000313" key="7">
    <source>
        <dbReference type="Proteomes" id="UP000011083"/>
    </source>
</evidence>
<dbReference type="Proteomes" id="UP000011083">
    <property type="component" value="Unassembled WGS sequence"/>
</dbReference>
<keyword evidence="7" id="KW-1185">Reference proteome</keyword>
<dbReference type="GeneID" id="14916677"/>
<dbReference type="FunFam" id="2.30.36.70:FF:000001">
    <property type="entry name" value="Actin, alpha skeletal muscle"/>
    <property type="match status" value="1"/>
</dbReference>
<comment type="similarity">
    <text evidence="1 4">Belongs to the actin family.</text>
</comment>
<dbReference type="FunFam" id="3.30.420.40:FF:000291">
    <property type="entry name" value="Actin, alpha skeletal muscle"/>
    <property type="match status" value="1"/>
</dbReference>
<dbReference type="EMBL" id="KB008010">
    <property type="protein sequence ID" value="ELR16045.1"/>
    <property type="molecule type" value="Genomic_DNA"/>
</dbReference>
<dbReference type="VEuPathDB" id="AmoebaDB:ACA1_223930"/>
<dbReference type="AlphaFoldDB" id="L8GSS1"/>
<keyword evidence="3" id="KW-0067">ATP-binding</keyword>
<evidence type="ECO:0000256" key="2">
    <source>
        <dbReference type="ARBA" id="ARBA00022741"/>
    </source>
</evidence>
<dbReference type="PRINTS" id="PR00190">
    <property type="entry name" value="ACTIN"/>
</dbReference>